<evidence type="ECO:0000313" key="5">
    <source>
        <dbReference type="Proteomes" id="UP000190797"/>
    </source>
</evidence>
<dbReference type="InterPro" id="IPR050109">
    <property type="entry name" value="HTH-type_TetR-like_transc_reg"/>
</dbReference>
<dbReference type="PRINTS" id="PR00455">
    <property type="entry name" value="HTHTETR"/>
</dbReference>
<gene>
    <name evidence="4" type="ORF">BKM31_32050</name>
</gene>
<evidence type="ECO:0000313" key="4">
    <source>
        <dbReference type="EMBL" id="AQZ65478.1"/>
    </source>
</evidence>
<dbReference type="InterPro" id="IPR001647">
    <property type="entry name" value="HTH_TetR"/>
</dbReference>
<reference evidence="5" key="1">
    <citation type="journal article" date="2017" name="Med. Chem. Commun.">
        <title>Nonomuraea sp. ATCC 55076 harbours the largest actinomycete chromosome to date and the kistamicin biosynthetic gene cluster.</title>
        <authorList>
            <person name="Nazari B."/>
            <person name="Forneris C.C."/>
            <person name="Gibson M.I."/>
            <person name="Moon K."/>
            <person name="Schramma K.R."/>
            <person name="Seyedsayamdost M.R."/>
        </authorList>
    </citation>
    <scope>NUCLEOTIDE SEQUENCE [LARGE SCALE GENOMIC DNA]</scope>
    <source>
        <strain evidence="5">ATCC 55076</strain>
    </source>
</reference>
<dbReference type="OrthoDB" id="4214267at2"/>
<name>A0A1V0A5K9_9ACTN</name>
<dbReference type="SUPFAM" id="SSF46689">
    <property type="entry name" value="Homeodomain-like"/>
    <property type="match status" value="1"/>
</dbReference>
<evidence type="ECO:0000259" key="3">
    <source>
        <dbReference type="PROSITE" id="PS50977"/>
    </source>
</evidence>
<proteinExistence type="predicted"/>
<protein>
    <submittedName>
        <fullName evidence="4">TetR family transcriptional regulator</fullName>
    </submittedName>
</protein>
<dbReference type="EMBL" id="CP017717">
    <property type="protein sequence ID" value="AQZ65478.1"/>
    <property type="molecule type" value="Genomic_DNA"/>
</dbReference>
<sequence>MPVPKGSTLDPDRTRAAIIDTAMPILYERGLDGVGVAELCTAVGVSKETLYRHFGSKEGLIEAVLEARSERVTRWLREAVEAAGDDPADQLAAVFDALSGWHAEPGFRGCALLNAGAQHHGGPELDVAGRHLERRLALLTSIADRAGVPDPGALARQWLVLVTGCTVVADQHPGTPYAARLARDAALTLLTTARPTP</sequence>
<dbReference type="PROSITE" id="PS50977">
    <property type="entry name" value="HTH_TETR_2"/>
    <property type="match status" value="1"/>
</dbReference>
<dbReference type="PANTHER" id="PTHR30055">
    <property type="entry name" value="HTH-TYPE TRANSCRIPTIONAL REGULATOR RUTR"/>
    <property type="match status" value="1"/>
</dbReference>
<feature type="domain" description="HTH tetR-type" evidence="3">
    <location>
        <begin position="12"/>
        <end position="72"/>
    </location>
</feature>
<dbReference type="GO" id="GO:0003700">
    <property type="term" value="F:DNA-binding transcription factor activity"/>
    <property type="evidence" value="ECO:0007669"/>
    <property type="project" value="TreeGrafter"/>
</dbReference>
<dbReference type="Gene3D" id="1.10.357.10">
    <property type="entry name" value="Tetracycline Repressor, domain 2"/>
    <property type="match status" value="1"/>
</dbReference>
<keyword evidence="5" id="KW-1185">Reference proteome</keyword>
<dbReference type="Proteomes" id="UP000190797">
    <property type="component" value="Chromosome"/>
</dbReference>
<dbReference type="InterPro" id="IPR009057">
    <property type="entry name" value="Homeodomain-like_sf"/>
</dbReference>
<dbReference type="GO" id="GO:0000976">
    <property type="term" value="F:transcription cis-regulatory region binding"/>
    <property type="evidence" value="ECO:0007669"/>
    <property type="project" value="TreeGrafter"/>
</dbReference>
<dbReference type="STRING" id="1909395.BKM31_32050"/>
<dbReference type="KEGG" id="noa:BKM31_32050"/>
<dbReference type="AlphaFoldDB" id="A0A1V0A5K9"/>
<feature type="DNA-binding region" description="H-T-H motif" evidence="2">
    <location>
        <begin position="35"/>
        <end position="54"/>
    </location>
</feature>
<dbReference type="PANTHER" id="PTHR30055:SF200">
    <property type="entry name" value="HTH-TYPE TRANSCRIPTIONAL REPRESSOR BDCR"/>
    <property type="match status" value="1"/>
</dbReference>
<dbReference type="RefSeq" id="WP_080041739.1">
    <property type="nucleotide sequence ID" value="NZ_CP017717.1"/>
</dbReference>
<keyword evidence="1 2" id="KW-0238">DNA-binding</keyword>
<accession>A0A1V0A5K9</accession>
<evidence type="ECO:0000256" key="1">
    <source>
        <dbReference type="ARBA" id="ARBA00023125"/>
    </source>
</evidence>
<evidence type="ECO:0000256" key="2">
    <source>
        <dbReference type="PROSITE-ProRule" id="PRU00335"/>
    </source>
</evidence>
<dbReference type="SUPFAM" id="SSF48498">
    <property type="entry name" value="Tetracyclin repressor-like, C-terminal domain"/>
    <property type="match status" value="1"/>
</dbReference>
<dbReference type="InterPro" id="IPR036271">
    <property type="entry name" value="Tet_transcr_reg_TetR-rel_C_sf"/>
</dbReference>
<organism evidence="4 5">
    <name type="scientific">[Actinomadura] parvosata subsp. kistnae</name>
    <dbReference type="NCBI Taxonomy" id="1909395"/>
    <lineage>
        <taxon>Bacteria</taxon>
        <taxon>Bacillati</taxon>
        <taxon>Actinomycetota</taxon>
        <taxon>Actinomycetes</taxon>
        <taxon>Streptosporangiales</taxon>
        <taxon>Streptosporangiaceae</taxon>
        <taxon>Nonomuraea</taxon>
    </lineage>
</organism>
<dbReference type="Pfam" id="PF00440">
    <property type="entry name" value="TetR_N"/>
    <property type="match status" value="1"/>
</dbReference>